<accession>A0A1C3E491</accession>
<feature type="compositionally biased region" description="Polar residues" evidence="1">
    <location>
        <begin position="145"/>
        <end position="155"/>
    </location>
</feature>
<organism evidence="2 3">
    <name type="scientific">Planctopirus hydrillae</name>
    <dbReference type="NCBI Taxonomy" id="1841610"/>
    <lineage>
        <taxon>Bacteria</taxon>
        <taxon>Pseudomonadati</taxon>
        <taxon>Planctomycetota</taxon>
        <taxon>Planctomycetia</taxon>
        <taxon>Planctomycetales</taxon>
        <taxon>Planctomycetaceae</taxon>
        <taxon>Planctopirus</taxon>
    </lineage>
</organism>
<dbReference type="Proteomes" id="UP000094828">
    <property type="component" value="Unassembled WGS sequence"/>
</dbReference>
<dbReference type="STRING" id="1841610.A6X21_14430"/>
<dbReference type="InterPro" id="IPR036388">
    <property type="entry name" value="WH-like_DNA-bd_sf"/>
</dbReference>
<gene>
    <name evidence="2" type="ORF">A6X21_14430</name>
</gene>
<sequence length="341" mass="38913">MQKTFRPDPAPNRPNNWFMADCLRAFVNADLVQQLGALPFALLALLLSKEHGWHYSRLPHYSERQLAEALGYSPKNRTPVRNAIEVLRKAGWLERIDGGGNREGDWYRVVLPAWASPEPVFSGSFSDEKRTTSEPLEDRSKTTREPQANQPIYPTQSPPITHPKDVWAEVEGEMFRMGIQETKTPIASFREHGVSVELVLGVLRHASQLKAWNAGKIRRRLINLRPGQDPAGLWPTPDRQPVASVETRTRVNLDEERRQREASNRALDEKWRQLELQFGSEMDECQTLQELLQRIGANPLADRLRFIRPDAWKRRAAGDITFERGIALEAWEMAKANAGSN</sequence>
<protein>
    <submittedName>
        <fullName evidence="2">Uncharacterized protein</fullName>
    </submittedName>
</protein>
<dbReference type="RefSeq" id="WP_068853191.1">
    <property type="nucleotide sequence ID" value="NZ_LYDR01000158.1"/>
</dbReference>
<dbReference type="EMBL" id="LYDR01000158">
    <property type="protein sequence ID" value="ODA28054.1"/>
    <property type="molecule type" value="Genomic_DNA"/>
</dbReference>
<feature type="region of interest" description="Disordered" evidence="1">
    <location>
        <begin position="121"/>
        <end position="161"/>
    </location>
</feature>
<dbReference type="Gene3D" id="1.10.10.10">
    <property type="entry name" value="Winged helix-like DNA-binding domain superfamily/Winged helix DNA-binding domain"/>
    <property type="match status" value="1"/>
</dbReference>
<evidence type="ECO:0000313" key="2">
    <source>
        <dbReference type="EMBL" id="ODA28054.1"/>
    </source>
</evidence>
<dbReference type="AlphaFoldDB" id="A0A1C3E491"/>
<reference evidence="2 3" key="1">
    <citation type="submission" date="2016-05" db="EMBL/GenBank/DDBJ databases">
        <title>Genomic and physiological characterization of Planctopirus sp. isolated from fresh water lake.</title>
        <authorList>
            <person name="Subhash Y."/>
            <person name="Ramana C."/>
        </authorList>
    </citation>
    <scope>NUCLEOTIDE SEQUENCE [LARGE SCALE GENOMIC DNA]</scope>
    <source>
        <strain evidence="2 3">JC280</strain>
    </source>
</reference>
<name>A0A1C3E491_9PLAN</name>
<proteinExistence type="predicted"/>
<evidence type="ECO:0000313" key="3">
    <source>
        <dbReference type="Proteomes" id="UP000094828"/>
    </source>
</evidence>
<evidence type="ECO:0000256" key="1">
    <source>
        <dbReference type="SAM" id="MobiDB-lite"/>
    </source>
</evidence>
<feature type="compositionally biased region" description="Basic and acidic residues" evidence="1">
    <location>
        <begin position="126"/>
        <end position="144"/>
    </location>
</feature>
<keyword evidence="3" id="KW-1185">Reference proteome</keyword>
<comment type="caution">
    <text evidence="2">The sequence shown here is derived from an EMBL/GenBank/DDBJ whole genome shotgun (WGS) entry which is preliminary data.</text>
</comment>